<proteinExistence type="predicted"/>
<dbReference type="AlphaFoldDB" id="J3PH26"/>
<feature type="region of interest" description="Disordered" evidence="1">
    <location>
        <begin position="193"/>
        <end position="234"/>
    </location>
</feature>
<feature type="region of interest" description="Disordered" evidence="1">
    <location>
        <begin position="466"/>
        <end position="490"/>
    </location>
</feature>
<feature type="region of interest" description="Disordered" evidence="1">
    <location>
        <begin position="1134"/>
        <end position="1159"/>
    </location>
</feature>
<name>J3PH26_GAET3</name>
<organism evidence="3">
    <name type="scientific">Gaeumannomyces tritici (strain R3-111a-1)</name>
    <name type="common">Wheat and barley take-all root rot fungus</name>
    <name type="synonym">Gaeumannomyces graminis var. tritici</name>
    <dbReference type="NCBI Taxonomy" id="644352"/>
    <lineage>
        <taxon>Eukaryota</taxon>
        <taxon>Fungi</taxon>
        <taxon>Dikarya</taxon>
        <taxon>Ascomycota</taxon>
        <taxon>Pezizomycotina</taxon>
        <taxon>Sordariomycetes</taxon>
        <taxon>Sordariomycetidae</taxon>
        <taxon>Magnaporthales</taxon>
        <taxon>Magnaporthaceae</taxon>
        <taxon>Gaeumannomyces</taxon>
    </lineage>
</organism>
<dbReference type="HOGENOM" id="CLU_265005_0_0_1"/>
<dbReference type="EMBL" id="GL385403">
    <property type="protein sequence ID" value="EJT69923.1"/>
    <property type="molecule type" value="Genomic_DNA"/>
</dbReference>
<sequence length="1219" mass="132904">MPPQRGPKAPATRKLRNLLSFGKSAKGSRTVEFAESPIPDLSAAALAAQHQLAVSAFLAIAHRSVSETSAVAAVAVQQPEIKMGITRAQTCPNLSALTTHHVNLAAKKVSDSILQPRPVIRVRTGGTTAPLRLPAPIEDEEEKQEMVVSPEEDPQSAEAFVDEVSPIGSGAWSIFRSPWSFAPKATIPEDCQTISSSRATVGRKDSVGGEGATEKSEDGLCESPTALTPEPNNSMIPFIGSFGTLSSLSTFSKPSRHHSRAGSGTRLHTPESLTGSSSSSSSRHTANSSVSGRSIRAITSEVNLNRRFDPALRHTVPFWYIKKPAASTEDESGALEMPFQALCRNCQHIDVDALFRQSESDAVPPPRDFIAMGTLLNLMTRTNCRLCQLVARIIAHDASSDIPANLSDEERSTRQMSTLVGLLDETYYLCPVRLPTARNSPELFFFSSEDVRAGSWPRRSMAIRPIGTGADESADGQQQSPPFTTGCSGRLLRSPSEMDLDWVRDRLRACEQCSSSSSSSRTMTANKQQQQHPVRVIDVQNMCLVDLHEDDRYVALSYVCGTAAQGSMLLLGASSERALRHPKGLLHFWDTVPRTIQDAVKLVREIGERHLWVDALCIMHDDPADVEAQIAGMGSVFGGSALTICACCGDDATHGLPGVEPGTRKHTRQVVEMVGRHMIGNVMSSPHHSNARTAEPSVTGKGEEDERDEKGEKDGSTVSGNETGCGQSQWDRRAWTLQEQVLSPRRLLVTDECLTWCCPHGQTVEDENGPCCGGGGDDSGSAGPAGEEQPIHMLDQVMFACSLGLKPALDPRPSNMEVYARVVSTYTARDLGDARDAERAVMGLLRHLEPAFRGPFTGGLPETELGAALMWCPLGNTLRRLDPVSGEPIFPSWSWLGWTGQAAYPWLEGRVMPMSEEAGSPLLWRNMAPVVEDVHDAWFTGADLRLNGQPHPNHGCDGRWHLNEEDGWTYNDAETENETHDNCDGGRTGGRWLNPVHPPAGDGDSRIHQYFSPKHPHRLHFRTLSASFTLENKVRTRTSLQATAGDANQPQQQPVHVVRVLNERGFAAGYIYAGAAGAQDKTWTPSAGARREFVVLSRASTRADPRVGQELLHATPLGEVGSVYSMESLVGGVPRRRARRRGSGSDEEHHDEAGQFDTRLYDGSTPWGLFNVMMIERKKKRSNNEGEEFEEVAERVAVGRIHVAAFMEAVPVEKYVVLE</sequence>
<feature type="region of interest" description="Disordered" evidence="1">
    <location>
        <begin position="250"/>
        <end position="292"/>
    </location>
</feature>
<dbReference type="RefSeq" id="XP_009228971.1">
    <property type="nucleotide sequence ID" value="XM_009230707.1"/>
</dbReference>
<reference evidence="4" key="5">
    <citation type="submission" date="2018-04" db="UniProtKB">
        <authorList>
            <consortium name="EnsemblFungi"/>
        </authorList>
    </citation>
    <scope>IDENTIFICATION</scope>
    <source>
        <strain evidence="4">R3-111a-1</strain>
    </source>
</reference>
<dbReference type="Proteomes" id="UP000006039">
    <property type="component" value="Unassembled WGS sequence"/>
</dbReference>
<accession>J3PH26</accession>
<feature type="compositionally biased region" description="Low complexity" evidence="1">
    <location>
        <begin position="270"/>
        <end position="291"/>
    </location>
</feature>
<feature type="region of interest" description="Disordered" evidence="1">
    <location>
        <begin position="681"/>
        <end position="729"/>
    </location>
</feature>
<dbReference type="eggNOG" id="ENOG502RNNU">
    <property type="taxonomic scope" value="Eukaryota"/>
</dbReference>
<evidence type="ECO:0000259" key="2">
    <source>
        <dbReference type="Pfam" id="PF06985"/>
    </source>
</evidence>
<feature type="compositionally biased region" description="Basic and acidic residues" evidence="1">
    <location>
        <begin position="202"/>
        <end position="218"/>
    </location>
</feature>
<dbReference type="Pfam" id="PF06985">
    <property type="entry name" value="HET"/>
    <property type="match status" value="1"/>
</dbReference>
<reference evidence="3" key="3">
    <citation type="submission" date="2010-09" db="EMBL/GenBank/DDBJ databases">
        <title>Annotation of Gaeumannomyces graminis var. tritici R3-111a-1.</title>
        <authorList>
            <consortium name="The Broad Institute Genome Sequencing Platform"/>
            <person name="Ma L.-J."/>
            <person name="Dead R."/>
            <person name="Young S.K."/>
            <person name="Zeng Q."/>
            <person name="Gargeya S."/>
            <person name="Fitzgerald M."/>
            <person name="Haas B."/>
            <person name="Abouelleil A."/>
            <person name="Alvarado L."/>
            <person name="Arachchi H.M."/>
            <person name="Berlin A."/>
            <person name="Brown A."/>
            <person name="Chapman S.B."/>
            <person name="Chen Z."/>
            <person name="Dunbar C."/>
            <person name="Freedman E."/>
            <person name="Gearin G."/>
            <person name="Gellesch M."/>
            <person name="Goldberg J."/>
            <person name="Griggs A."/>
            <person name="Gujja S."/>
            <person name="Heiman D."/>
            <person name="Howarth C."/>
            <person name="Larson L."/>
            <person name="Lui A."/>
            <person name="MacDonald P.J.P."/>
            <person name="Mehta T."/>
            <person name="Montmayeur A."/>
            <person name="Murphy C."/>
            <person name="Neiman D."/>
            <person name="Pearson M."/>
            <person name="Priest M."/>
            <person name="Roberts A."/>
            <person name="Saif S."/>
            <person name="Shea T."/>
            <person name="Shenoy N."/>
            <person name="Sisk P."/>
            <person name="Stolte C."/>
            <person name="Sykes S."/>
            <person name="Yandava C."/>
            <person name="Wortman J."/>
            <person name="Nusbaum C."/>
            <person name="Birren B."/>
        </authorList>
    </citation>
    <scope>NUCLEOTIDE SEQUENCE</scope>
    <source>
        <strain evidence="3">R3-111a-1</strain>
    </source>
</reference>
<evidence type="ECO:0000256" key="1">
    <source>
        <dbReference type="SAM" id="MobiDB-lite"/>
    </source>
</evidence>
<dbReference type="STRING" id="644352.J3PH26"/>
<protein>
    <recommendedName>
        <fullName evidence="2">Heterokaryon incompatibility domain-containing protein</fullName>
    </recommendedName>
</protein>
<dbReference type="VEuPathDB" id="FungiDB:GGTG_12806"/>
<keyword evidence="5" id="KW-1185">Reference proteome</keyword>
<evidence type="ECO:0000313" key="3">
    <source>
        <dbReference type="EMBL" id="EJT69923.1"/>
    </source>
</evidence>
<dbReference type="InterPro" id="IPR010730">
    <property type="entry name" value="HET"/>
</dbReference>
<feature type="compositionally biased region" description="Polar residues" evidence="1">
    <location>
        <begin position="475"/>
        <end position="487"/>
    </location>
</feature>
<feature type="compositionally biased region" description="Polar residues" evidence="1">
    <location>
        <begin position="682"/>
        <end position="692"/>
    </location>
</feature>
<dbReference type="OrthoDB" id="2975793at2759"/>
<reference evidence="3" key="2">
    <citation type="submission" date="2010-07" db="EMBL/GenBank/DDBJ databases">
        <authorList>
            <consortium name="The Broad Institute Genome Sequencing Platform"/>
            <consortium name="Broad Institute Genome Sequencing Center for Infectious Disease"/>
            <person name="Ma L.-J."/>
            <person name="Dead R."/>
            <person name="Young S."/>
            <person name="Zeng Q."/>
            <person name="Koehrsen M."/>
            <person name="Alvarado L."/>
            <person name="Berlin A."/>
            <person name="Chapman S.B."/>
            <person name="Chen Z."/>
            <person name="Freedman E."/>
            <person name="Gellesch M."/>
            <person name="Goldberg J."/>
            <person name="Griggs A."/>
            <person name="Gujja S."/>
            <person name="Heilman E.R."/>
            <person name="Heiman D."/>
            <person name="Hepburn T."/>
            <person name="Howarth C."/>
            <person name="Jen D."/>
            <person name="Larson L."/>
            <person name="Mehta T."/>
            <person name="Neiman D."/>
            <person name="Pearson M."/>
            <person name="Roberts A."/>
            <person name="Saif S."/>
            <person name="Shea T."/>
            <person name="Shenoy N."/>
            <person name="Sisk P."/>
            <person name="Stolte C."/>
            <person name="Sykes S."/>
            <person name="Walk T."/>
            <person name="White J."/>
            <person name="Yandava C."/>
            <person name="Haas B."/>
            <person name="Nusbaum C."/>
            <person name="Birren B."/>
        </authorList>
    </citation>
    <scope>NUCLEOTIDE SEQUENCE</scope>
    <source>
        <strain evidence="3">R3-111a-1</strain>
    </source>
</reference>
<dbReference type="PANTHER" id="PTHR33112:SF12">
    <property type="entry name" value="HETEROKARYON INCOMPATIBILITY DOMAIN-CONTAINING PROTEIN"/>
    <property type="match status" value="1"/>
</dbReference>
<feature type="domain" description="Heterokaryon incompatibility" evidence="2">
    <location>
        <begin position="553"/>
        <end position="739"/>
    </location>
</feature>
<evidence type="ECO:0000313" key="5">
    <source>
        <dbReference type="Proteomes" id="UP000006039"/>
    </source>
</evidence>
<feature type="compositionally biased region" description="Basic and acidic residues" evidence="1">
    <location>
        <begin position="701"/>
        <end position="715"/>
    </location>
</feature>
<feature type="compositionally biased region" description="Basic and acidic residues" evidence="1">
    <location>
        <begin position="1143"/>
        <end position="1153"/>
    </location>
</feature>
<reference evidence="5" key="1">
    <citation type="submission" date="2010-07" db="EMBL/GenBank/DDBJ databases">
        <title>The genome sequence of Gaeumannomyces graminis var. tritici strain R3-111a-1.</title>
        <authorList>
            <consortium name="The Broad Institute Genome Sequencing Platform"/>
            <person name="Ma L.-J."/>
            <person name="Dead R."/>
            <person name="Young S."/>
            <person name="Zeng Q."/>
            <person name="Koehrsen M."/>
            <person name="Alvarado L."/>
            <person name="Berlin A."/>
            <person name="Chapman S.B."/>
            <person name="Chen Z."/>
            <person name="Freedman E."/>
            <person name="Gellesch M."/>
            <person name="Goldberg J."/>
            <person name="Griggs A."/>
            <person name="Gujja S."/>
            <person name="Heilman E.R."/>
            <person name="Heiman D."/>
            <person name="Hepburn T."/>
            <person name="Howarth C."/>
            <person name="Jen D."/>
            <person name="Larson L."/>
            <person name="Mehta T."/>
            <person name="Neiman D."/>
            <person name="Pearson M."/>
            <person name="Roberts A."/>
            <person name="Saif S."/>
            <person name="Shea T."/>
            <person name="Shenoy N."/>
            <person name="Sisk P."/>
            <person name="Stolte C."/>
            <person name="Sykes S."/>
            <person name="Walk T."/>
            <person name="White J."/>
            <person name="Yandava C."/>
            <person name="Haas B."/>
            <person name="Nusbaum C."/>
            <person name="Birren B."/>
        </authorList>
    </citation>
    <scope>NUCLEOTIDE SEQUENCE [LARGE SCALE GENOMIC DNA]</scope>
    <source>
        <strain evidence="5">R3-111a-1</strain>
    </source>
</reference>
<dbReference type="PANTHER" id="PTHR33112">
    <property type="entry name" value="DOMAIN PROTEIN, PUTATIVE-RELATED"/>
    <property type="match status" value="1"/>
</dbReference>
<dbReference type="GeneID" id="20353264"/>
<gene>
    <name evidence="4" type="primary">20353264</name>
    <name evidence="3" type="ORF">GGTG_12806</name>
</gene>
<feature type="compositionally biased region" description="Polar residues" evidence="1">
    <location>
        <begin position="716"/>
        <end position="729"/>
    </location>
</feature>
<dbReference type="EnsemblFungi" id="EJT69923">
    <property type="protein sequence ID" value="EJT69923"/>
    <property type="gene ID" value="GGTG_12806"/>
</dbReference>
<reference evidence="4" key="4">
    <citation type="journal article" date="2015" name="G3 (Bethesda)">
        <title>Genome sequences of three phytopathogenic species of the Magnaporthaceae family of fungi.</title>
        <authorList>
            <person name="Okagaki L.H."/>
            <person name="Nunes C.C."/>
            <person name="Sailsbery J."/>
            <person name="Clay B."/>
            <person name="Brown D."/>
            <person name="John T."/>
            <person name="Oh Y."/>
            <person name="Young N."/>
            <person name="Fitzgerald M."/>
            <person name="Haas B.J."/>
            <person name="Zeng Q."/>
            <person name="Young S."/>
            <person name="Adiconis X."/>
            <person name="Fan L."/>
            <person name="Levin J.Z."/>
            <person name="Mitchell T.K."/>
            <person name="Okubara P.A."/>
            <person name="Farman M.L."/>
            <person name="Kohn L.M."/>
            <person name="Birren B."/>
            <person name="Ma L.-J."/>
            <person name="Dean R.A."/>
        </authorList>
    </citation>
    <scope>NUCLEOTIDE SEQUENCE</scope>
    <source>
        <strain evidence="4">R3-111a-1</strain>
    </source>
</reference>
<evidence type="ECO:0000313" key="4">
    <source>
        <dbReference type="EnsemblFungi" id="EJT69923"/>
    </source>
</evidence>